<keyword evidence="1" id="KW-0732">Signal</keyword>
<keyword evidence="3" id="KW-1185">Reference proteome</keyword>
<feature type="chain" id="PRO_5047064681" description="Secreted protein" evidence="1">
    <location>
        <begin position="18"/>
        <end position="109"/>
    </location>
</feature>
<evidence type="ECO:0008006" key="4">
    <source>
        <dbReference type="Google" id="ProtNLM"/>
    </source>
</evidence>
<proteinExistence type="predicted"/>
<gene>
    <name evidence="2" type="ORF">AMECASPLE_021653</name>
</gene>
<feature type="signal peptide" evidence="1">
    <location>
        <begin position="1"/>
        <end position="17"/>
    </location>
</feature>
<comment type="caution">
    <text evidence="2">The sequence shown here is derived from an EMBL/GenBank/DDBJ whole genome shotgun (WGS) entry which is preliminary data.</text>
</comment>
<organism evidence="2 3">
    <name type="scientific">Ameca splendens</name>
    <dbReference type="NCBI Taxonomy" id="208324"/>
    <lineage>
        <taxon>Eukaryota</taxon>
        <taxon>Metazoa</taxon>
        <taxon>Chordata</taxon>
        <taxon>Craniata</taxon>
        <taxon>Vertebrata</taxon>
        <taxon>Euteleostomi</taxon>
        <taxon>Actinopterygii</taxon>
        <taxon>Neopterygii</taxon>
        <taxon>Teleostei</taxon>
        <taxon>Neoteleostei</taxon>
        <taxon>Acanthomorphata</taxon>
        <taxon>Ovalentaria</taxon>
        <taxon>Atherinomorphae</taxon>
        <taxon>Cyprinodontiformes</taxon>
        <taxon>Goodeidae</taxon>
        <taxon>Ameca</taxon>
    </lineage>
</organism>
<accession>A0ABV0XSJ6</accession>
<dbReference type="EMBL" id="JAHRIP010011284">
    <property type="protein sequence ID" value="MEQ2284440.1"/>
    <property type="molecule type" value="Genomic_DNA"/>
</dbReference>
<dbReference type="Proteomes" id="UP001469553">
    <property type="component" value="Unassembled WGS sequence"/>
</dbReference>
<name>A0ABV0XSJ6_9TELE</name>
<reference evidence="2 3" key="1">
    <citation type="submission" date="2021-06" db="EMBL/GenBank/DDBJ databases">
        <authorList>
            <person name="Palmer J.M."/>
        </authorList>
    </citation>
    <scope>NUCLEOTIDE SEQUENCE [LARGE SCALE GENOMIC DNA]</scope>
    <source>
        <strain evidence="2 3">AS_MEX2019</strain>
        <tissue evidence="2">Muscle</tissue>
    </source>
</reference>
<sequence>MFPLLFLLLPHQTIVRSLKLCVFNFSPDFCPDRSIGGSFEETDDTVPWMAVIKGVVFVLQTGGNNFNSVLNPPGSRHPAVTWRTHGLLRQQKHRDSACLSLSIHFFIWN</sequence>
<evidence type="ECO:0000256" key="1">
    <source>
        <dbReference type="SAM" id="SignalP"/>
    </source>
</evidence>
<evidence type="ECO:0000313" key="3">
    <source>
        <dbReference type="Proteomes" id="UP001469553"/>
    </source>
</evidence>
<evidence type="ECO:0000313" key="2">
    <source>
        <dbReference type="EMBL" id="MEQ2284440.1"/>
    </source>
</evidence>
<protein>
    <recommendedName>
        <fullName evidence="4">Secreted protein</fullName>
    </recommendedName>
</protein>